<organism evidence="1 2">
    <name type="scientific">Panagrolaimus sp. ES5</name>
    <dbReference type="NCBI Taxonomy" id="591445"/>
    <lineage>
        <taxon>Eukaryota</taxon>
        <taxon>Metazoa</taxon>
        <taxon>Ecdysozoa</taxon>
        <taxon>Nematoda</taxon>
        <taxon>Chromadorea</taxon>
        <taxon>Rhabditida</taxon>
        <taxon>Tylenchina</taxon>
        <taxon>Panagrolaimomorpha</taxon>
        <taxon>Panagrolaimoidea</taxon>
        <taxon>Panagrolaimidae</taxon>
        <taxon>Panagrolaimus</taxon>
    </lineage>
</organism>
<reference evidence="2" key="1">
    <citation type="submission" date="2022-11" db="UniProtKB">
        <authorList>
            <consortium name="WormBaseParasite"/>
        </authorList>
    </citation>
    <scope>IDENTIFICATION</scope>
</reference>
<dbReference type="WBParaSite" id="ES5_v2.g8068.t1">
    <property type="protein sequence ID" value="ES5_v2.g8068.t1"/>
    <property type="gene ID" value="ES5_v2.g8068"/>
</dbReference>
<name>A0AC34GTZ4_9BILA</name>
<sequence length="976" mass="114025">MAPAQPPCEVCGNRSYSLIEGFFYCTQCHTQNQTLRETESDQFGAAMGSLIRVASQRTGGAGEGKSKKKKTTKFMEDGFDMGKIRHWTMSSTDDYPQYLFQIGRRLTTFPRLVVQFASVLHRDFDVPLEVKKISLYLVQKYFQYYGIAFNDQEVEEEDEANQSIFRFNRSILEVRQERRTKEKQKVQTRKVQEKAAEKVQQEDIWNFLSQTQQEFENTQATQNLELQQAFDEEEVNAIIACTTKLSKRATKLAARIYLEVDLVVAFAFIASQCAGANWISIWDIYRWFREGRLLVTPAQIRALGTAPDNEKAFTFKGKRERAVLNGTLPMSDYLRNIIYLSHILPLPPSMPITPFEQIAKRFIFNLNLPLVFLHRLYALVDIIGTPLNNIGVEFYPTVYPKEPNFVDKIHSVKELGWRKYFHHVFKHNNGLQCFISLELKITSLILLALKMMFGLDGQREYTMTSNNEDDEIVQFDVHDWLVQLNLRLAVWKGTPVSKVVSSQYLYQKPISTRFEHRLTNVDMGSIARNRLNYDRCVPVRQYNSNKDKQFYDIFSNDISKFPTEHSSNEAYYTPLRFQATLNKEFRDEIVDSDDKKNVDERKEKLFFADYRDCGMDYFQNDELQYEYKIHSCNHNCKDLESEAKWLKLFPCAKSYVKYPITSQMYIMRKDISQFGFTPIMDYIKFSNIFEDSQLFFHSQFAQILDNFSYILGEEPEGIYATFLLIENMLLNTKTTATLKDALIHGKIIRSGFKYSKTAYHENLNKYAYWIKGSKRDGDSRHFIYGRNKLPSDIRELKGLQNWETFEKFTGEEGFPTLTIDEMIAKNRPEKKSNEEEQQFSTSETEGHETEEPETEEENIIFDIDRENSDEEEEETDKENNDENEMEVENNSDAEVNEDVEMDDDEEEQEGDASVKTQRIQKEKNNEDDDEESDSSSESDSDDSDTLLDDDDGADKKEKKFAISSDLALTFLFWKYW</sequence>
<evidence type="ECO:0000313" key="2">
    <source>
        <dbReference type="WBParaSite" id="ES5_v2.g8068.t1"/>
    </source>
</evidence>
<proteinExistence type="predicted"/>
<dbReference type="Proteomes" id="UP000887579">
    <property type="component" value="Unplaced"/>
</dbReference>
<protein>
    <submittedName>
        <fullName evidence="2">TATA box-binding protein-associated factor RNA polymerase I subunit B</fullName>
    </submittedName>
</protein>
<evidence type="ECO:0000313" key="1">
    <source>
        <dbReference type="Proteomes" id="UP000887579"/>
    </source>
</evidence>
<accession>A0AC34GTZ4</accession>